<dbReference type="EMBL" id="JACHXA010000010">
    <property type="protein sequence ID" value="MBB3066705.1"/>
    <property type="molecule type" value="Genomic_DNA"/>
</dbReference>
<evidence type="ECO:0000256" key="3">
    <source>
        <dbReference type="ARBA" id="ARBA00022692"/>
    </source>
</evidence>
<dbReference type="AlphaFoldDB" id="A0A839T068"/>
<evidence type="ECO:0000256" key="6">
    <source>
        <dbReference type="RuleBase" id="RU363076"/>
    </source>
</evidence>
<dbReference type="Proteomes" id="UP000581135">
    <property type="component" value="Unassembled WGS sequence"/>
</dbReference>
<protein>
    <recommendedName>
        <fullName evidence="6">SURF1-like protein</fullName>
    </recommendedName>
</protein>
<reference evidence="7 8" key="1">
    <citation type="submission" date="2020-08" db="EMBL/GenBank/DDBJ databases">
        <title>Genomic Encyclopedia of Type Strains, Phase III (KMG-III): the genomes of soil and plant-associated and newly described type strains.</title>
        <authorList>
            <person name="Whitman W."/>
        </authorList>
    </citation>
    <scope>NUCLEOTIDE SEQUENCE [LARGE SCALE GENOMIC DNA]</scope>
    <source>
        <strain evidence="7 8">CECT 8803</strain>
    </source>
</reference>
<comment type="similarity">
    <text evidence="2 6">Belongs to the SURF1 family.</text>
</comment>
<feature type="transmembrane region" description="Helical" evidence="6">
    <location>
        <begin position="218"/>
        <end position="237"/>
    </location>
</feature>
<keyword evidence="6" id="KW-1003">Cell membrane</keyword>
<evidence type="ECO:0000313" key="8">
    <source>
        <dbReference type="Proteomes" id="UP000581135"/>
    </source>
</evidence>
<evidence type="ECO:0000256" key="2">
    <source>
        <dbReference type="ARBA" id="ARBA00007165"/>
    </source>
</evidence>
<dbReference type="InterPro" id="IPR045214">
    <property type="entry name" value="Surf1/Surf4"/>
</dbReference>
<name>A0A839T068_9PROT</name>
<dbReference type="Pfam" id="PF02104">
    <property type="entry name" value="SURF1"/>
    <property type="match status" value="1"/>
</dbReference>
<comment type="subcellular location">
    <subcellularLocation>
        <location evidence="6">Cell membrane</location>
        <topology evidence="6">Multi-pass membrane protein</topology>
    </subcellularLocation>
    <subcellularLocation>
        <location evidence="1">Membrane</location>
    </subcellularLocation>
</comment>
<keyword evidence="8" id="KW-1185">Reference proteome</keyword>
<feature type="transmembrane region" description="Helical" evidence="6">
    <location>
        <begin position="12"/>
        <end position="33"/>
    </location>
</feature>
<keyword evidence="5 6" id="KW-0472">Membrane</keyword>
<dbReference type="CDD" id="cd06662">
    <property type="entry name" value="SURF1"/>
    <property type="match status" value="1"/>
</dbReference>
<dbReference type="InterPro" id="IPR002994">
    <property type="entry name" value="Surf1/Shy1"/>
</dbReference>
<dbReference type="PANTHER" id="PTHR23427">
    <property type="entry name" value="SURFEIT LOCUS PROTEIN"/>
    <property type="match status" value="1"/>
</dbReference>
<gene>
    <name evidence="7" type="ORF">FHR98_003015</name>
</gene>
<organism evidence="7 8">
    <name type="scientific">Limibacillus halophilus</name>
    <dbReference type="NCBI Taxonomy" id="1579333"/>
    <lineage>
        <taxon>Bacteria</taxon>
        <taxon>Pseudomonadati</taxon>
        <taxon>Pseudomonadota</taxon>
        <taxon>Alphaproteobacteria</taxon>
        <taxon>Rhodospirillales</taxon>
        <taxon>Rhodovibrionaceae</taxon>
        <taxon>Limibacillus</taxon>
    </lineage>
</organism>
<accession>A0A839T068</accession>
<dbReference type="PROSITE" id="PS50895">
    <property type="entry name" value="SURF1"/>
    <property type="match status" value="1"/>
</dbReference>
<proteinExistence type="inferred from homology"/>
<keyword evidence="4 6" id="KW-1133">Transmembrane helix</keyword>
<evidence type="ECO:0000256" key="5">
    <source>
        <dbReference type="ARBA" id="ARBA00023136"/>
    </source>
</evidence>
<dbReference type="GO" id="GO:0005886">
    <property type="term" value="C:plasma membrane"/>
    <property type="evidence" value="ECO:0007669"/>
    <property type="project" value="UniProtKB-SubCell"/>
</dbReference>
<evidence type="ECO:0000256" key="1">
    <source>
        <dbReference type="ARBA" id="ARBA00004370"/>
    </source>
</evidence>
<comment type="caution">
    <text evidence="7">The sequence shown here is derived from an EMBL/GenBank/DDBJ whole genome shotgun (WGS) entry which is preliminary data.</text>
</comment>
<keyword evidence="3 6" id="KW-0812">Transmembrane</keyword>
<sequence>MTDAHHKPRFHPGLWLTVFSVLLFSALIALGFWQLQRLAWKEALIADLQARQSADALIGLPDTAALTPALEFRRIAVTGRFATQPEFRFPGRSHQGVQGLHIALPFLLPDGRAIIVNRGWVPQSQALPDDRTFSLPTDTIRIEGIVRRDGWTGSSQFRPDNDAAGNNWFYYDTRAMAANVKEAPLVQGFYLVAVRSSDSESDLPIPVGVEVALTNNHLVYAITWFTLALGLVVIYFLRGIRPKEPDDAKDNGKS</sequence>
<dbReference type="RefSeq" id="WP_183417534.1">
    <property type="nucleotide sequence ID" value="NZ_JACHXA010000010.1"/>
</dbReference>
<dbReference type="PANTHER" id="PTHR23427:SF2">
    <property type="entry name" value="SURFEIT LOCUS PROTEIN 1"/>
    <property type="match status" value="1"/>
</dbReference>
<evidence type="ECO:0000256" key="4">
    <source>
        <dbReference type="ARBA" id="ARBA00022989"/>
    </source>
</evidence>
<evidence type="ECO:0000313" key="7">
    <source>
        <dbReference type="EMBL" id="MBB3066705.1"/>
    </source>
</evidence>